<evidence type="ECO:0000313" key="21">
    <source>
        <dbReference type="Proteomes" id="UP001642260"/>
    </source>
</evidence>
<evidence type="ECO:0000256" key="6">
    <source>
        <dbReference type="ARBA" id="ARBA00022771"/>
    </source>
</evidence>
<proteinExistence type="predicted"/>
<evidence type="ECO:0000259" key="17">
    <source>
        <dbReference type="PROSITE" id="PS50134"/>
    </source>
</evidence>
<name>A0ABC8KUT4_ERUVS</name>
<keyword evidence="5" id="KW-0479">Metal-binding</keyword>
<feature type="domain" description="ZZ-type" evidence="18">
    <location>
        <begin position="1373"/>
        <end position="1425"/>
    </location>
</feature>
<dbReference type="InterPro" id="IPR013178">
    <property type="entry name" value="Histone_AcTrfase_Rtt109/CBP"/>
</dbReference>
<evidence type="ECO:0000259" key="19">
    <source>
        <dbReference type="PROSITE" id="PS51727"/>
    </source>
</evidence>
<gene>
    <name evidence="20" type="ORF">ERUC_LOCUS28346</name>
</gene>
<dbReference type="GO" id="GO:0005634">
    <property type="term" value="C:nucleus"/>
    <property type="evidence" value="ECO:0007669"/>
    <property type="project" value="UniProtKB-SubCell"/>
</dbReference>
<keyword evidence="8" id="KW-0156">Chromatin regulator</keyword>
<dbReference type="GO" id="GO:0008270">
    <property type="term" value="F:zinc ion binding"/>
    <property type="evidence" value="ECO:0007669"/>
    <property type="project" value="UniProtKB-KW"/>
</dbReference>
<dbReference type="SMART" id="SM01250">
    <property type="entry name" value="KAT11"/>
    <property type="match status" value="1"/>
</dbReference>
<dbReference type="EC" id="2.3.1.48" evidence="3"/>
<feature type="region of interest" description="Disordered" evidence="16">
    <location>
        <begin position="572"/>
        <end position="612"/>
    </location>
</feature>
<evidence type="ECO:0000256" key="11">
    <source>
        <dbReference type="ARBA" id="ARBA00023163"/>
    </source>
</evidence>
<evidence type="ECO:0000256" key="7">
    <source>
        <dbReference type="ARBA" id="ARBA00022833"/>
    </source>
</evidence>
<evidence type="ECO:0000256" key="8">
    <source>
        <dbReference type="ARBA" id="ARBA00022853"/>
    </source>
</evidence>
<evidence type="ECO:0000256" key="3">
    <source>
        <dbReference type="ARBA" id="ARBA00013184"/>
    </source>
</evidence>
<dbReference type="InterPro" id="IPR031162">
    <property type="entry name" value="CBP_P300_HAT"/>
</dbReference>
<feature type="compositionally biased region" description="Polar residues" evidence="16">
    <location>
        <begin position="434"/>
        <end position="462"/>
    </location>
</feature>
<feature type="compositionally biased region" description="Polar residues" evidence="16">
    <location>
        <begin position="402"/>
        <end position="422"/>
    </location>
</feature>
<evidence type="ECO:0000256" key="9">
    <source>
        <dbReference type="ARBA" id="ARBA00023015"/>
    </source>
</evidence>
<dbReference type="SUPFAM" id="SSF57933">
    <property type="entry name" value="TAZ domain"/>
    <property type="match status" value="2"/>
</dbReference>
<dbReference type="GO" id="GO:0004402">
    <property type="term" value="F:histone acetyltransferase activity"/>
    <property type="evidence" value="ECO:0007669"/>
    <property type="project" value="UniProtKB-ARBA"/>
</dbReference>
<dbReference type="InterPro" id="IPR000433">
    <property type="entry name" value="Znf_ZZ"/>
</dbReference>
<reference evidence="20 21" key="1">
    <citation type="submission" date="2022-03" db="EMBL/GenBank/DDBJ databases">
        <authorList>
            <person name="Macdonald S."/>
            <person name="Ahmed S."/>
            <person name="Newling K."/>
        </authorList>
    </citation>
    <scope>NUCLEOTIDE SEQUENCE [LARGE SCALE GENOMIC DNA]</scope>
</reference>
<dbReference type="Gene3D" id="3.30.60.90">
    <property type="match status" value="2"/>
</dbReference>
<dbReference type="FunFam" id="3.30.60.90:FF:000022">
    <property type="entry name" value="Histone acetyltransferase of the CBP family 12"/>
    <property type="match status" value="1"/>
</dbReference>
<feature type="compositionally biased region" description="Polar residues" evidence="16">
    <location>
        <begin position="572"/>
        <end position="590"/>
    </location>
</feature>
<feature type="domain" description="TAZ-type" evidence="17">
    <location>
        <begin position="609"/>
        <end position="691"/>
    </location>
</feature>
<dbReference type="PANTHER" id="PTHR13808:SF1">
    <property type="entry name" value="HISTONE ACETYLTRANSFERASE"/>
    <property type="match status" value="1"/>
</dbReference>
<comment type="function">
    <text evidence="1">Acetyltransferase enzyme. Acetylates histones, giving a specific tag for transcriptional activation.</text>
</comment>
<evidence type="ECO:0000259" key="18">
    <source>
        <dbReference type="PROSITE" id="PS50135"/>
    </source>
</evidence>
<evidence type="ECO:0000256" key="5">
    <source>
        <dbReference type="ARBA" id="ARBA00022723"/>
    </source>
</evidence>
<protein>
    <recommendedName>
        <fullName evidence="3">histone acetyltransferase</fullName>
        <ecNumber evidence="3">2.3.1.48</ecNumber>
    </recommendedName>
</protein>
<evidence type="ECO:0000256" key="10">
    <source>
        <dbReference type="ARBA" id="ARBA00023159"/>
    </source>
</evidence>
<dbReference type="SMART" id="SM00291">
    <property type="entry name" value="ZnF_ZZ"/>
    <property type="match status" value="2"/>
</dbReference>
<accession>A0ABC8KUT4</accession>
<dbReference type="PROSITE" id="PS50135">
    <property type="entry name" value="ZF_ZZ_2"/>
    <property type="match status" value="2"/>
</dbReference>
<keyword evidence="7" id="KW-0862">Zinc</keyword>
<dbReference type="PROSITE" id="PS51727">
    <property type="entry name" value="CBP_P300_HAT"/>
    <property type="match status" value="1"/>
</dbReference>
<dbReference type="PROSITE" id="PS01357">
    <property type="entry name" value="ZF_ZZ_1"/>
    <property type="match status" value="2"/>
</dbReference>
<feature type="compositionally biased region" description="Polar residues" evidence="16">
    <location>
        <begin position="470"/>
        <end position="521"/>
    </location>
</feature>
<keyword evidence="6 15" id="KW-0863">Zinc-finger</keyword>
<keyword evidence="4" id="KW-0808">Transferase</keyword>
<dbReference type="CDD" id="cd15802">
    <property type="entry name" value="RING_CBP-p300"/>
    <property type="match status" value="1"/>
</dbReference>
<evidence type="ECO:0000256" key="2">
    <source>
        <dbReference type="ARBA" id="ARBA00004123"/>
    </source>
</evidence>
<comment type="caution">
    <text evidence="20">The sequence shown here is derived from an EMBL/GenBank/DDBJ whole genome shotgun (WGS) entry which is preliminary data.</text>
</comment>
<keyword evidence="12" id="KW-0539">Nucleus</keyword>
<dbReference type="SMART" id="SM00551">
    <property type="entry name" value="ZnF_TAZ"/>
    <property type="match status" value="2"/>
</dbReference>
<feature type="domain" description="CBP/p300-type HAT" evidence="19">
    <location>
        <begin position="942"/>
        <end position="1371"/>
    </location>
</feature>
<sequence>MQTPTPHSQTIRLRNFIRLKIYAILQKKVTARGSLEQREQRIRKFTGQIDEILWSRANSSERAYADLRDLEARIDFILNLILKKIILQKQQQQQRRVCPPTTSATMMSVSSSSNPPHTTNNNNFAGGTFQYGGNYNIHCTTGGQIQLLSPLLIYKSVLSLINRFFLLNFNNAGFPVTCGNSSVPGLHRTEPLYSDGANYQMVDVSRPQLTSSGFSSGSFGIYGNAVTLATSSQPTFSIPFGSSNLHGGVMSASSMVVAQDTRPFHPDPMLATFTNNQPYLQQTPYSFHQLGNTTFQSASAQQFFGHQAGDARHQEQHSRQLYPGNLQNQDHLLYQGAYRTQVATSSPLHVNHGPSLDCYKEDLQQQALNEFKPSKLHYQYNAVHTSHLTSPSLPSDPHDQKQSPSVLVQRQSSLKNSTQISAKINGDREPLGVNVSQTTPMQPQSLHRCSSSARAPQESENNNGERELNGANSCQNTRMQPEAVRSSSSARAPQITPINGVNSCQNTPMQPVAVQSSSSARAPQITPVSAINSCQNTPMQPVAVHSSSSARAPQITPVSAVNSCQNTPMQPVAVQSSSSARATLTVSPRSTAERKLLLDGNNTSSKQVNGDRSQDVRNQIRWLLILEHARDCRATGDTCLSKFCLPVKKLLEHMKCCMIPGCTEPRCGQTRKLLLHYEECRNKSCLVCVPVNDSIKKNRNKRGALPRESSESVQAYNNKRGAETIDVSDDLRPSVKRLKIEKPSQIATSDERESMPVSACGAVFSMPKKERYGLQSVKVEVMPMDIDLSDVSRIPVTLHVAEDIPMGRESAMNDKTICLTSQGKPKCMDEMGAPKKGNVKQSMDASKMEISSLVELFTPEQVKEHIRGLRQWVGQSKTKADKNKAMGCFISAEACQLCAIERLVFEPIPIYCSPCAVRIKRNALHYTVAAGESRHYVCATCFTEAREDSVSVDGTSIPKARLEKKKNDEQVIEGVPGAESLTVRVVASVDKVLEVKENFLELFRGENYPSEYPYKSKVILLFQKIEGVEVCLFGMFVQEFGTECGPANQRRVYLSYLDSVKYFRPEVRTVSGEALRTFVYHEILIGYLDYCKKRGFTSCYIWACPPLKGEDYILNCHPEIQKTPKTDKLREWYLAMLRKASEEDVVVECTNLYDQFFAQSDECRADVTAARLPYFDGDYLPGAAEDLIQKMRQEGDGTTKLNGKGYTKKVITKRALRAVGQSDLPVNASKDRLLMQKLGESIFPIKEDFIMVHLQHCCKHCCSLMVSGNRWVCKHCKNFQICDKCYEVEQKRAEKERHPINRKVKHKIFPVAIKDVPIEIEDKDVNIQSEFFDNRQAFLSLCQGNNYQYDTLRRAKHSSMMILYHLHNPSVPAFPTACTICQQEIENAQGWHCQVCTAYDVCNACYPKACIDHSHKLVSRSSAGKASVQDTRRANQIQFDKMIELLVHVAAPCRYLHCQYQRCRWMKTLIRHVIDCKMARGDCPKCTQFWLLIRTHARSCRDSKCIVPKCRDFKAAASRRQQQSEKRRRAAVTEMMRKRAAEAAIQTY</sequence>
<keyword evidence="13" id="KW-0012">Acyltransferase</keyword>
<organism evidence="20 21">
    <name type="scientific">Eruca vesicaria subsp. sativa</name>
    <name type="common">Garden rocket</name>
    <name type="synonym">Eruca sativa</name>
    <dbReference type="NCBI Taxonomy" id="29727"/>
    <lineage>
        <taxon>Eukaryota</taxon>
        <taxon>Viridiplantae</taxon>
        <taxon>Streptophyta</taxon>
        <taxon>Embryophyta</taxon>
        <taxon>Tracheophyta</taxon>
        <taxon>Spermatophyta</taxon>
        <taxon>Magnoliopsida</taxon>
        <taxon>eudicotyledons</taxon>
        <taxon>Gunneridae</taxon>
        <taxon>Pentapetalae</taxon>
        <taxon>rosids</taxon>
        <taxon>malvids</taxon>
        <taxon>Brassicales</taxon>
        <taxon>Brassicaceae</taxon>
        <taxon>Brassiceae</taxon>
        <taxon>Eruca</taxon>
    </lineage>
</organism>
<dbReference type="EMBL" id="CAKOAT010335154">
    <property type="protein sequence ID" value="CAH8362590.1"/>
    <property type="molecule type" value="Genomic_DNA"/>
</dbReference>
<comment type="catalytic activity">
    <reaction evidence="14">
        <text>L-lysyl-[protein] + acetyl-CoA = N(6)-acetyl-L-lysyl-[protein] + CoA + H(+)</text>
        <dbReference type="Rhea" id="RHEA:45948"/>
        <dbReference type="Rhea" id="RHEA-COMP:9752"/>
        <dbReference type="Rhea" id="RHEA-COMP:10731"/>
        <dbReference type="ChEBI" id="CHEBI:15378"/>
        <dbReference type="ChEBI" id="CHEBI:29969"/>
        <dbReference type="ChEBI" id="CHEBI:57287"/>
        <dbReference type="ChEBI" id="CHEBI:57288"/>
        <dbReference type="ChEBI" id="CHEBI:61930"/>
        <dbReference type="EC" id="2.3.1.48"/>
    </reaction>
</comment>
<feature type="domain" description="ZZ-type" evidence="18">
    <location>
        <begin position="1253"/>
        <end position="1316"/>
    </location>
</feature>
<dbReference type="PROSITE" id="PS50134">
    <property type="entry name" value="ZF_TAZ"/>
    <property type="match status" value="2"/>
</dbReference>
<evidence type="ECO:0000256" key="14">
    <source>
        <dbReference type="ARBA" id="ARBA00048017"/>
    </source>
</evidence>
<keyword evidence="9" id="KW-0805">Transcription regulation</keyword>
<evidence type="ECO:0000313" key="20">
    <source>
        <dbReference type="EMBL" id="CAH8362590.1"/>
    </source>
</evidence>
<keyword evidence="11" id="KW-0804">Transcription</keyword>
<keyword evidence="10" id="KW-0010">Activator</keyword>
<dbReference type="InterPro" id="IPR038547">
    <property type="entry name" value="RING_CBP-p300_sf"/>
</dbReference>
<feature type="domain" description="TAZ-type" evidence="17">
    <location>
        <begin position="1430"/>
        <end position="1513"/>
    </location>
</feature>
<evidence type="ECO:0000256" key="16">
    <source>
        <dbReference type="SAM" id="MobiDB-lite"/>
    </source>
</evidence>
<dbReference type="Gene3D" id="2.10.110.40">
    <property type="match status" value="1"/>
</dbReference>
<evidence type="ECO:0000256" key="12">
    <source>
        <dbReference type="ARBA" id="ARBA00023242"/>
    </source>
</evidence>
<evidence type="ECO:0000256" key="13">
    <source>
        <dbReference type="ARBA" id="ARBA00023315"/>
    </source>
</evidence>
<feature type="region of interest" description="Disordered" evidence="16">
    <location>
        <begin position="387"/>
        <end position="521"/>
    </location>
</feature>
<dbReference type="InterPro" id="IPR043145">
    <property type="entry name" value="Znf_ZZ_sf"/>
</dbReference>
<keyword evidence="21" id="KW-1185">Reference proteome</keyword>
<dbReference type="Pfam" id="PF08214">
    <property type="entry name" value="HAT_KAT11"/>
    <property type="match status" value="1"/>
</dbReference>
<dbReference type="Proteomes" id="UP001642260">
    <property type="component" value="Unassembled WGS sequence"/>
</dbReference>
<dbReference type="InterPro" id="IPR000197">
    <property type="entry name" value="Znf_TAZ"/>
</dbReference>
<dbReference type="Gene3D" id="1.20.1020.10">
    <property type="entry name" value="TAZ domain"/>
    <property type="match status" value="2"/>
</dbReference>
<dbReference type="InterPro" id="IPR035898">
    <property type="entry name" value="TAZ_dom_sf"/>
</dbReference>
<dbReference type="PANTHER" id="PTHR13808">
    <property type="entry name" value="CBP/P300-RELATED"/>
    <property type="match status" value="1"/>
</dbReference>
<dbReference type="InterPro" id="IPR010303">
    <property type="entry name" value="RING_CBP-p300"/>
</dbReference>
<comment type="subcellular location">
    <subcellularLocation>
        <location evidence="2">Nucleus</location>
    </subcellularLocation>
</comment>
<feature type="compositionally biased region" description="Polar residues" evidence="16">
    <location>
        <begin position="600"/>
        <end position="611"/>
    </location>
</feature>
<evidence type="ECO:0000256" key="1">
    <source>
        <dbReference type="ARBA" id="ARBA00002581"/>
    </source>
</evidence>
<dbReference type="SUPFAM" id="SSF57850">
    <property type="entry name" value="RING/U-box"/>
    <property type="match status" value="2"/>
</dbReference>
<dbReference type="Pfam" id="PF02135">
    <property type="entry name" value="zf-TAZ"/>
    <property type="match status" value="2"/>
</dbReference>
<evidence type="ECO:0000256" key="4">
    <source>
        <dbReference type="ARBA" id="ARBA00022679"/>
    </source>
</evidence>
<evidence type="ECO:0000256" key="15">
    <source>
        <dbReference type="PROSITE-ProRule" id="PRU00228"/>
    </source>
</evidence>